<evidence type="ECO:0000313" key="2">
    <source>
        <dbReference type="Proteomes" id="UP000801492"/>
    </source>
</evidence>
<sequence length="104" mass="12305">CNTIIVENVHESGLFCAMLYMLVGVRTRSRYVTVNKWLKLNNNNNNKFELLQEQAINVQPQMEKSPNVHAFLNAMSLKMHHLHEHLKYVILLPRVIYVIYFHKN</sequence>
<protein>
    <submittedName>
        <fullName evidence="1">Uncharacterized protein</fullName>
    </submittedName>
</protein>
<reference evidence="1" key="1">
    <citation type="submission" date="2019-08" db="EMBL/GenBank/DDBJ databases">
        <title>The genome of the North American firefly Photinus pyralis.</title>
        <authorList>
            <consortium name="Photinus pyralis genome working group"/>
            <person name="Fallon T.R."/>
            <person name="Sander Lower S.E."/>
            <person name="Weng J.-K."/>
        </authorList>
    </citation>
    <scope>NUCLEOTIDE SEQUENCE</scope>
    <source>
        <strain evidence="1">TRF0915ILg1</strain>
        <tissue evidence="1">Whole body</tissue>
    </source>
</reference>
<feature type="non-terminal residue" evidence="1">
    <location>
        <position position="1"/>
    </location>
</feature>
<organism evidence="1 2">
    <name type="scientific">Ignelater luminosus</name>
    <name type="common">Cucubano</name>
    <name type="synonym">Pyrophorus luminosus</name>
    <dbReference type="NCBI Taxonomy" id="2038154"/>
    <lineage>
        <taxon>Eukaryota</taxon>
        <taxon>Metazoa</taxon>
        <taxon>Ecdysozoa</taxon>
        <taxon>Arthropoda</taxon>
        <taxon>Hexapoda</taxon>
        <taxon>Insecta</taxon>
        <taxon>Pterygota</taxon>
        <taxon>Neoptera</taxon>
        <taxon>Endopterygota</taxon>
        <taxon>Coleoptera</taxon>
        <taxon>Polyphaga</taxon>
        <taxon>Elateriformia</taxon>
        <taxon>Elateroidea</taxon>
        <taxon>Elateridae</taxon>
        <taxon>Agrypninae</taxon>
        <taxon>Pyrophorini</taxon>
        <taxon>Ignelater</taxon>
    </lineage>
</organism>
<name>A0A8K0D2I1_IGNLU</name>
<dbReference type="AlphaFoldDB" id="A0A8K0D2I1"/>
<gene>
    <name evidence="1" type="ORF">ILUMI_10301</name>
</gene>
<dbReference type="EMBL" id="VTPC01005581">
    <property type="protein sequence ID" value="KAF2895866.1"/>
    <property type="molecule type" value="Genomic_DNA"/>
</dbReference>
<accession>A0A8K0D2I1</accession>
<evidence type="ECO:0000313" key="1">
    <source>
        <dbReference type="EMBL" id="KAF2895866.1"/>
    </source>
</evidence>
<comment type="caution">
    <text evidence="1">The sequence shown here is derived from an EMBL/GenBank/DDBJ whole genome shotgun (WGS) entry which is preliminary data.</text>
</comment>
<proteinExistence type="predicted"/>
<dbReference type="Proteomes" id="UP000801492">
    <property type="component" value="Unassembled WGS sequence"/>
</dbReference>
<keyword evidence="2" id="KW-1185">Reference proteome</keyword>